<evidence type="ECO:0000256" key="3">
    <source>
        <dbReference type="ARBA" id="ARBA00022741"/>
    </source>
</evidence>
<dbReference type="InterPro" id="IPR050306">
    <property type="entry name" value="PfkB_Carbo_kinase"/>
</dbReference>
<keyword evidence="3" id="KW-0547">Nucleotide-binding</keyword>
<accession>A0ABQ7GMS4</accession>
<name>A0ABQ7GMS4_DUNSA</name>
<dbReference type="PANTHER" id="PTHR43085:SF1">
    <property type="entry name" value="PSEUDOURIDINE KINASE-RELATED"/>
    <property type="match status" value="1"/>
</dbReference>
<dbReference type="Proteomes" id="UP000815325">
    <property type="component" value="Unassembled WGS sequence"/>
</dbReference>
<evidence type="ECO:0000313" key="8">
    <source>
        <dbReference type="Proteomes" id="UP000815325"/>
    </source>
</evidence>
<dbReference type="InterPro" id="IPR029056">
    <property type="entry name" value="Ribokinase-like"/>
</dbReference>
<comment type="caution">
    <text evidence="7">The sequence shown here is derived from an EMBL/GenBank/DDBJ whole genome shotgun (WGS) entry which is preliminary data.</text>
</comment>
<feature type="domain" description="Carbohydrate kinase PfkB" evidence="6">
    <location>
        <begin position="8"/>
        <end position="244"/>
    </location>
</feature>
<evidence type="ECO:0000256" key="4">
    <source>
        <dbReference type="ARBA" id="ARBA00022777"/>
    </source>
</evidence>
<keyword evidence="5" id="KW-0067">ATP-binding</keyword>
<dbReference type="PANTHER" id="PTHR43085">
    <property type="entry name" value="HEXOKINASE FAMILY MEMBER"/>
    <property type="match status" value="1"/>
</dbReference>
<keyword evidence="8" id="KW-1185">Reference proteome</keyword>
<dbReference type="InterPro" id="IPR011611">
    <property type="entry name" value="PfkB_dom"/>
</dbReference>
<comment type="similarity">
    <text evidence="1">Belongs to the carbohydrate kinase PfkB family.</text>
</comment>
<protein>
    <submittedName>
        <fullName evidence="7">Ribokinase-like protein</fullName>
    </submittedName>
</protein>
<gene>
    <name evidence="7" type="ORF">DUNSADRAFT_6802</name>
</gene>
<dbReference type="EMBL" id="MU069685">
    <property type="protein sequence ID" value="KAF5835867.1"/>
    <property type="molecule type" value="Genomic_DNA"/>
</dbReference>
<dbReference type="SUPFAM" id="SSF53613">
    <property type="entry name" value="Ribokinase-like"/>
    <property type="match status" value="1"/>
</dbReference>
<evidence type="ECO:0000256" key="2">
    <source>
        <dbReference type="ARBA" id="ARBA00022679"/>
    </source>
</evidence>
<organism evidence="7 8">
    <name type="scientific">Dunaliella salina</name>
    <name type="common">Green alga</name>
    <name type="synonym">Protococcus salinus</name>
    <dbReference type="NCBI Taxonomy" id="3046"/>
    <lineage>
        <taxon>Eukaryota</taxon>
        <taxon>Viridiplantae</taxon>
        <taxon>Chlorophyta</taxon>
        <taxon>core chlorophytes</taxon>
        <taxon>Chlorophyceae</taxon>
        <taxon>CS clade</taxon>
        <taxon>Chlamydomonadales</taxon>
        <taxon>Dunaliellaceae</taxon>
        <taxon>Dunaliella</taxon>
    </lineage>
</organism>
<evidence type="ECO:0000313" key="7">
    <source>
        <dbReference type="EMBL" id="KAF5835867.1"/>
    </source>
</evidence>
<reference evidence="7" key="1">
    <citation type="submission" date="2017-08" db="EMBL/GenBank/DDBJ databases">
        <authorList>
            <person name="Polle J.E."/>
            <person name="Barry K."/>
            <person name="Cushman J."/>
            <person name="Schmutz J."/>
            <person name="Tran D."/>
            <person name="Hathwaick L.T."/>
            <person name="Yim W.C."/>
            <person name="Jenkins J."/>
            <person name="Mckie-Krisberg Z.M."/>
            <person name="Prochnik S."/>
            <person name="Lindquist E."/>
            <person name="Dockter R.B."/>
            <person name="Adam C."/>
            <person name="Molina H."/>
            <person name="Bunkerborg J."/>
            <person name="Jin E."/>
            <person name="Buchheim M."/>
            <person name="Magnuson J."/>
        </authorList>
    </citation>
    <scope>NUCLEOTIDE SEQUENCE</scope>
    <source>
        <strain evidence="7">CCAP 19/18</strain>
    </source>
</reference>
<proteinExistence type="inferred from homology"/>
<dbReference type="Gene3D" id="3.40.1190.20">
    <property type="match status" value="1"/>
</dbReference>
<keyword evidence="2" id="KW-0808">Transferase</keyword>
<evidence type="ECO:0000256" key="5">
    <source>
        <dbReference type="ARBA" id="ARBA00022840"/>
    </source>
</evidence>
<dbReference type="Pfam" id="PF00294">
    <property type="entry name" value="PfkB"/>
    <property type="match status" value="1"/>
</dbReference>
<sequence length="264" mass="28453">MHGIQRRDEPTRDVYVVQDEKGDREFAGFGLPSDKYCDCYLDSSVMPVDDIKSAAIMVTGTLALAQPKTRETIEKAVQLAHEGGCKVLVDVNWRPVFWNDHAEAKRIISDYLQKVDLLKVSDADLEWLLDMDLKTALLNPCKVAEAFPRAQGVLVTAGEEGAAYCFKSNAKGESSGFIPCYNVKVEETTGAGDAFTAGFIYKLLQAGGLDALAADATKLKEAVAFGSAAGALTCTRKGAIDGQPSLDEVMQLYDSAQKQVTSAA</sequence>
<keyword evidence="4" id="KW-0418">Kinase</keyword>
<evidence type="ECO:0000256" key="1">
    <source>
        <dbReference type="ARBA" id="ARBA00010688"/>
    </source>
</evidence>
<evidence type="ECO:0000259" key="6">
    <source>
        <dbReference type="Pfam" id="PF00294"/>
    </source>
</evidence>